<dbReference type="PANTHER" id="PTHR43713">
    <property type="entry name" value="GLUTAMATE-1-SEMIALDEHYDE 2,1-AMINOMUTASE"/>
    <property type="match status" value="1"/>
</dbReference>
<gene>
    <name evidence="7 8" type="primary">hemL</name>
    <name evidence="8" type="ORF">BN59_02611</name>
</gene>
<keyword evidence="7" id="KW-0963">Cytoplasm</keyword>
<dbReference type="RefSeq" id="WP_043874821.1">
    <property type="nucleotide sequence ID" value="NZ_CCVW01000003.1"/>
</dbReference>
<evidence type="ECO:0000256" key="3">
    <source>
        <dbReference type="ARBA" id="ARBA00008981"/>
    </source>
</evidence>
<dbReference type="GO" id="GO:0005737">
    <property type="term" value="C:cytoplasm"/>
    <property type="evidence" value="ECO:0007669"/>
    <property type="project" value="UniProtKB-SubCell"/>
</dbReference>
<evidence type="ECO:0000256" key="6">
    <source>
        <dbReference type="ARBA" id="ARBA00023244"/>
    </source>
</evidence>
<dbReference type="STRING" id="1034943.BN59_02611"/>
<sequence>MTHSQQLFAQAQAVIPGGVNSPVRAFKGVGGDPIFFKEGRGAYLVDVDGRSYIDYVGSWGPLILGHCEQSVIDAVAAVLHSGMSFGAPTELEVKLAQKIVKLMPTIEKVRMVNSGTEATMTAIRLARGYTGKNKIIKFNGCYHGHNDSLLVKAGSGLLTLGIPSTPGIPASITEHTLTADFNDLEQTARLFEQYRGDIAAIILEPVAGNMGFVLPKPGFLQGLRELCDAHNALLIFDEVMTGFRVALGGAQAVFNIKPDLTTLGKVIGGGMPVGAVGGKAEIMSHLAPEGPVYQAGTLSGNPLAMAAGLATLTEVEKPGFYEQLSANTKTMIDGLAEIVASFKIPFNSASLGGMFGFCFNEKKQVFDYADVASSNEVLFKQFFHGMLQKGVYFAPSMYEAGFVSSAHQEEEIKMTHLAAESVLAKLAEVKA</sequence>
<evidence type="ECO:0000256" key="7">
    <source>
        <dbReference type="HAMAP-Rule" id="MF_00375"/>
    </source>
</evidence>
<dbReference type="InterPro" id="IPR049704">
    <property type="entry name" value="Aminotrans_3_PPA_site"/>
</dbReference>
<reference evidence="8 9" key="1">
    <citation type="submission" date="2014-06" db="EMBL/GenBank/DDBJ databases">
        <authorList>
            <person name="Urmite Genomes Urmite Genomes"/>
        </authorList>
    </citation>
    <scope>NUCLEOTIDE SEQUENCE [LARGE SCALE GENOMIC DNA]</scope>
</reference>
<comment type="catalytic activity">
    <reaction evidence="7">
        <text>(S)-4-amino-5-oxopentanoate = 5-aminolevulinate</text>
        <dbReference type="Rhea" id="RHEA:14265"/>
        <dbReference type="ChEBI" id="CHEBI:57501"/>
        <dbReference type="ChEBI" id="CHEBI:356416"/>
        <dbReference type="EC" id="5.4.3.8"/>
    </reaction>
</comment>
<evidence type="ECO:0000313" key="8">
    <source>
        <dbReference type="EMBL" id="CDZ78301.1"/>
    </source>
</evidence>
<keyword evidence="9" id="KW-1185">Reference proteome</keyword>
<comment type="subunit">
    <text evidence="7">Homodimer.</text>
</comment>
<dbReference type="EC" id="5.4.3.8" evidence="7"/>
<evidence type="ECO:0000256" key="2">
    <source>
        <dbReference type="ARBA" id="ARBA00004819"/>
    </source>
</evidence>
<dbReference type="SUPFAM" id="SSF53383">
    <property type="entry name" value="PLP-dependent transferases"/>
    <property type="match status" value="1"/>
</dbReference>
<organism evidence="8 9">
    <name type="scientific">Legionella massiliensis</name>
    <dbReference type="NCBI Taxonomy" id="1034943"/>
    <lineage>
        <taxon>Bacteria</taxon>
        <taxon>Pseudomonadati</taxon>
        <taxon>Pseudomonadota</taxon>
        <taxon>Gammaproteobacteria</taxon>
        <taxon>Legionellales</taxon>
        <taxon>Legionellaceae</taxon>
        <taxon>Legionella</taxon>
    </lineage>
</organism>
<proteinExistence type="inferred from homology"/>
<keyword evidence="5 7" id="KW-0413">Isomerase</keyword>
<dbReference type="InterPro" id="IPR004639">
    <property type="entry name" value="4pyrrol_synth_GluAld_NH2Trfase"/>
</dbReference>
<dbReference type="CDD" id="cd00610">
    <property type="entry name" value="OAT_like"/>
    <property type="match status" value="1"/>
</dbReference>
<dbReference type="InterPro" id="IPR015422">
    <property type="entry name" value="PyrdxlP-dep_Trfase_small"/>
</dbReference>
<dbReference type="InterPro" id="IPR015424">
    <property type="entry name" value="PyrdxlP-dep_Trfase"/>
</dbReference>
<comment type="subcellular location">
    <subcellularLocation>
        <location evidence="7">Cytoplasm</location>
    </subcellularLocation>
</comment>
<evidence type="ECO:0000256" key="1">
    <source>
        <dbReference type="ARBA" id="ARBA00001933"/>
    </source>
</evidence>
<comment type="pathway">
    <text evidence="2">Porphyrin-containing compound metabolism; protoporphyrin-IX biosynthesis; 5-aminolevulinate from L-glutamyl-tRNA(Glu): step 2/2.</text>
</comment>
<dbReference type="AlphaFoldDB" id="A0A078KZF7"/>
<keyword evidence="4 7" id="KW-0663">Pyridoxal phosphate</keyword>
<evidence type="ECO:0000256" key="4">
    <source>
        <dbReference type="ARBA" id="ARBA00022898"/>
    </source>
</evidence>
<feature type="modified residue" description="N6-(pyridoxal phosphate)lysine" evidence="7">
    <location>
        <position position="265"/>
    </location>
</feature>
<dbReference type="InterPro" id="IPR015421">
    <property type="entry name" value="PyrdxlP-dep_Trfase_major"/>
</dbReference>
<dbReference type="HAMAP" id="MF_00375">
    <property type="entry name" value="HemL_aminotrans_3"/>
    <property type="match status" value="1"/>
</dbReference>
<keyword evidence="6 7" id="KW-0627">Porphyrin biosynthesis</keyword>
<comment type="cofactor">
    <cofactor evidence="1 7">
        <name>pyridoxal 5'-phosphate</name>
        <dbReference type="ChEBI" id="CHEBI:597326"/>
    </cofactor>
</comment>
<evidence type="ECO:0000313" key="9">
    <source>
        <dbReference type="Proteomes" id="UP000044071"/>
    </source>
</evidence>
<dbReference type="GO" id="GO:0030170">
    <property type="term" value="F:pyridoxal phosphate binding"/>
    <property type="evidence" value="ECO:0007669"/>
    <property type="project" value="InterPro"/>
</dbReference>
<dbReference type="UniPathway" id="UPA00251">
    <property type="reaction ID" value="UER00317"/>
</dbReference>
<dbReference type="eggNOG" id="COG0001">
    <property type="taxonomic scope" value="Bacteria"/>
</dbReference>
<dbReference type="Gene3D" id="3.40.640.10">
    <property type="entry name" value="Type I PLP-dependent aspartate aminotransferase-like (Major domain)"/>
    <property type="match status" value="1"/>
</dbReference>
<dbReference type="PANTHER" id="PTHR43713:SF3">
    <property type="entry name" value="GLUTAMATE-1-SEMIALDEHYDE 2,1-AMINOMUTASE 1, CHLOROPLASTIC-RELATED"/>
    <property type="match status" value="1"/>
</dbReference>
<dbReference type="GO" id="GO:0008483">
    <property type="term" value="F:transaminase activity"/>
    <property type="evidence" value="ECO:0007669"/>
    <property type="project" value="InterPro"/>
</dbReference>
<protein>
    <recommendedName>
        <fullName evidence="7">Glutamate-1-semialdehyde 2,1-aminomutase</fullName>
        <shortName evidence="7">GSA</shortName>
        <ecNumber evidence="7">5.4.3.8</ecNumber>
    </recommendedName>
    <alternativeName>
        <fullName evidence="7">Glutamate-1-semialdehyde aminotransferase</fullName>
        <shortName evidence="7">GSA-AT</shortName>
    </alternativeName>
</protein>
<dbReference type="NCBIfam" id="NF000818">
    <property type="entry name" value="PRK00062.1"/>
    <property type="match status" value="1"/>
</dbReference>
<dbReference type="Gene3D" id="3.90.1150.10">
    <property type="entry name" value="Aspartate Aminotransferase, domain 1"/>
    <property type="match status" value="1"/>
</dbReference>
<dbReference type="GO" id="GO:0042286">
    <property type="term" value="F:glutamate-1-semialdehyde 2,1-aminomutase activity"/>
    <property type="evidence" value="ECO:0007669"/>
    <property type="project" value="UniProtKB-UniRule"/>
</dbReference>
<comment type="similarity">
    <text evidence="3 7">Belongs to the class-III pyridoxal-phosphate-dependent aminotransferase family. HemL subfamily.</text>
</comment>
<dbReference type="FunFam" id="3.40.640.10:FF:000021">
    <property type="entry name" value="Glutamate-1-semialdehyde 2,1-aminomutase"/>
    <property type="match status" value="1"/>
</dbReference>
<name>A0A078KZF7_9GAMM</name>
<dbReference type="Proteomes" id="UP000044071">
    <property type="component" value="Unassembled WGS sequence"/>
</dbReference>
<dbReference type="Pfam" id="PF00202">
    <property type="entry name" value="Aminotran_3"/>
    <property type="match status" value="1"/>
</dbReference>
<dbReference type="OrthoDB" id="9801052at2"/>
<dbReference type="InterPro" id="IPR005814">
    <property type="entry name" value="Aminotrans_3"/>
</dbReference>
<accession>A0A078KZF7</accession>
<evidence type="ECO:0000256" key="5">
    <source>
        <dbReference type="ARBA" id="ARBA00023235"/>
    </source>
</evidence>
<dbReference type="NCBIfam" id="TIGR00713">
    <property type="entry name" value="hemL"/>
    <property type="match status" value="1"/>
</dbReference>
<dbReference type="GO" id="GO:0006782">
    <property type="term" value="P:protoporphyrinogen IX biosynthetic process"/>
    <property type="evidence" value="ECO:0007669"/>
    <property type="project" value="UniProtKB-UniRule"/>
</dbReference>
<dbReference type="PROSITE" id="PS00600">
    <property type="entry name" value="AA_TRANSFER_CLASS_3"/>
    <property type="match status" value="1"/>
</dbReference>
<dbReference type="EMBL" id="CCSB01000003">
    <property type="protein sequence ID" value="CDZ78301.1"/>
    <property type="molecule type" value="Genomic_DNA"/>
</dbReference>